<keyword evidence="12 13" id="KW-0407">Ion channel</keyword>
<dbReference type="AlphaFoldDB" id="A0A915KU60"/>
<evidence type="ECO:0000256" key="8">
    <source>
        <dbReference type="ARBA" id="ARBA00023065"/>
    </source>
</evidence>
<dbReference type="Proteomes" id="UP000887565">
    <property type="component" value="Unplaced"/>
</dbReference>
<evidence type="ECO:0000256" key="5">
    <source>
        <dbReference type="ARBA" id="ARBA00022692"/>
    </source>
</evidence>
<comment type="subcellular location">
    <subcellularLocation>
        <location evidence="1">Membrane</location>
        <topology evidence="1">Multi-pass membrane protein</topology>
    </subcellularLocation>
</comment>
<evidence type="ECO:0000256" key="10">
    <source>
        <dbReference type="ARBA" id="ARBA00023180"/>
    </source>
</evidence>
<dbReference type="GO" id="GO:0015280">
    <property type="term" value="F:ligand-gated sodium channel activity"/>
    <property type="evidence" value="ECO:0007669"/>
    <property type="project" value="TreeGrafter"/>
</dbReference>
<dbReference type="WBParaSite" id="nRc.2.0.1.t42461-RA">
    <property type="protein sequence ID" value="nRc.2.0.1.t42461-RA"/>
    <property type="gene ID" value="nRc.2.0.1.g42461"/>
</dbReference>
<evidence type="ECO:0000256" key="12">
    <source>
        <dbReference type="ARBA" id="ARBA00023303"/>
    </source>
</evidence>
<evidence type="ECO:0000256" key="4">
    <source>
        <dbReference type="ARBA" id="ARBA00022461"/>
    </source>
</evidence>
<evidence type="ECO:0000256" key="9">
    <source>
        <dbReference type="ARBA" id="ARBA00023136"/>
    </source>
</evidence>
<keyword evidence="3 13" id="KW-0813">Transport</keyword>
<keyword evidence="5 13" id="KW-0812">Transmembrane</keyword>
<keyword evidence="15" id="KW-1185">Reference proteome</keyword>
<evidence type="ECO:0000256" key="1">
    <source>
        <dbReference type="ARBA" id="ARBA00004141"/>
    </source>
</evidence>
<dbReference type="GO" id="GO:0005886">
    <property type="term" value="C:plasma membrane"/>
    <property type="evidence" value="ECO:0007669"/>
    <property type="project" value="TreeGrafter"/>
</dbReference>
<keyword evidence="11 13" id="KW-0739">Sodium transport</keyword>
<keyword evidence="4 13" id="KW-0894">Sodium channel</keyword>
<dbReference type="PANTHER" id="PTHR11690">
    <property type="entry name" value="AMILORIDE-SENSITIVE SODIUM CHANNEL-RELATED"/>
    <property type="match status" value="1"/>
</dbReference>
<sequence length="86" mass="10184">MGSIRSTFQYFSLNTSLHGFRRLWLKNRWRKCWAMLITLAIVLCIYQIVDKLGVLMKDPLTININLSYEDKMEFPVITICNTLKVR</sequence>
<feature type="transmembrane region" description="Helical" evidence="14">
    <location>
        <begin position="32"/>
        <end position="49"/>
    </location>
</feature>
<evidence type="ECO:0000256" key="14">
    <source>
        <dbReference type="SAM" id="Phobius"/>
    </source>
</evidence>
<evidence type="ECO:0000313" key="16">
    <source>
        <dbReference type="WBParaSite" id="nRc.2.0.1.t42461-RA"/>
    </source>
</evidence>
<keyword evidence="6 14" id="KW-1133">Transmembrane helix</keyword>
<dbReference type="InterPro" id="IPR001873">
    <property type="entry name" value="ENaC"/>
</dbReference>
<keyword evidence="8 13" id="KW-0406">Ion transport</keyword>
<evidence type="ECO:0000256" key="7">
    <source>
        <dbReference type="ARBA" id="ARBA00023053"/>
    </source>
</evidence>
<evidence type="ECO:0000256" key="2">
    <source>
        <dbReference type="ARBA" id="ARBA00007193"/>
    </source>
</evidence>
<keyword evidence="7" id="KW-0915">Sodium</keyword>
<name>A0A915KU60_ROMCU</name>
<organism evidence="15 16">
    <name type="scientific">Romanomermis culicivorax</name>
    <name type="common">Nematode worm</name>
    <dbReference type="NCBI Taxonomy" id="13658"/>
    <lineage>
        <taxon>Eukaryota</taxon>
        <taxon>Metazoa</taxon>
        <taxon>Ecdysozoa</taxon>
        <taxon>Nematoda</taxon>
        <taxon>Enoplea</taxon>
        <taxon>Dorylaimia</taxon>
        <taxon>Mermithida</taxon>
        <taxon>Mermithoidea</taxon>
        <taxon>Mermithidae</taxon>
        <taxon>Romanomermis</taxon>
    </lineage>
</organism>
<evidence type="ECO:0000256" key="13">
    <source>
        <dbReference type="RuleBase" id="RU000679"/>
    </source>
</evidence>
<evidence type="ECO:0000256" key="3">
    <source>
        <dbReference type="ARBA" id="ARBA00022448"/>
    </source>
</evidence>
<evidence type="ECO:0000256" key="11">
    <source>
        <dbReference type="ARBA" id="ARBA00023201"/>
    </source>
</evidence>
<reference evidence="16" key="1">
    <citation type="submission" date="2022-11" db="UniProtKB">
        <authorList>
            <consortium name="WormBaseParasite"/>
        </authorList>
    </citation>
    <scope>IDENTIFICATION</scope>
</reference>
<keyword evidence="10" id="KW-0325">Glycoprotein</keyword>
<dbReference type="Pfam" id="PF00858">
    <property type="entry name" value="ASC"/>
    <property type="match status" value="1"/>
</dbReference>
<protein>
    <submittedName>
        <fullName evidence="16">Uncharacterized protein</fullName>
    </submittedName>
</protein>
<evidence type="ECO:0000313" key="15">
    <source>
        <dbReference type="Proteomes" id="UP000887565"/>
    </source>
</evidence>
<evidence type="ECO:0000256" key="6">
    <source>
        <dbReference type="ARBA" id="ARBA00022989"/>
    </source>
</evidence>
<comment type="similarity">
    <text evidence="2 13">Belongs to the amiloride-sensitive sodium channel (TC 1.A.6) family.</text>
</comment>
<keyword evidence="9 14" id="KW-0472">Membrane</keyword>
<accession>A0A915KU60</accession>
<proteinExistence type="inferred from homology"/>